<dbReference type="InterPro" id="IPR003439">
    <property type="entry name" value="ABC_transporter-like_ATP-bd"/>
</dbReference>
<dbReference type="SUPFAM" id="SSF50331">
    <property type="entry name" value="MOP-like"/>
    <property type="match status" value="1"/>
</dbReference>
<dbReference type="FunFam" id="3.40.50.300:FF:000133">
    <property type="entry name" value="Spermidine/putrescine import ATP-binding protein PotA"/>
    <property type="match status" value="1"/>
</dbReference>
<dbReference type="Pfam" id="PF00005">
    <property type="entry name" value="ABC_tran"/>
    <property type="match status" value="1"/>
</dbReference>
<evidence type="ECO:0000259" key="4">
    <source>
        <dbReference type="PROSITE" id="PS50893"/>
    </source>
</evidence>
<dbReference type="PANTHER" id="PTHR42781:SF4">
    <property type="entry name" value="SPERMIDINE_PUTRESCINE IMPORT ATP-BINDING PROTEIN POTA"/>
    <property type="match status" value="1"/>
</dbReference>
<dbReference type="OrthoDB" id="9809450at2"/>
<dbReference type="STRING" id="394096.DB31_1846"/>
<evidence type="ECO:0000256" key="2">
    <source>
        <dbReference type="ARBA" id="ARBA00022741"/>
    </source>
</evidence>
<keyword evidence="6" id="KW-1185">Reference proteome</keyword>
<dbReference type="SUPFAM" id="SSF52540">
    <property type="entry name" value="P-loop containing nucleoside triphosphate hydrolases"/>
    <property type="match status" value="1"/>
</dbReference>
<dbReference type="PROSITE" id="PS00211">
    <property type="entry name" value="ABC_TRANSPORTER_1"/>
    <property type="match status" value="1"/>
</dbReference>
<proteinExistence type="predicted"/>
<dbReference type="PROSITE" id="PS50893">
    <property type="entry name" value="ABC_TRANSPORTER_2"/>
    <property type="match status" value="1"/>
</dbReference>
<dbReference type="InterPro" id="IPR027417">
    <property type="entry name" value="P-loop_NTPase"/>
</dbReference>
<dbReference type="InterPro" id="IPR017871">
    <property type="entry name" value="ABC_transporter-like_CS"/>
</dbReference>
<dbReference type="AlphaFoldDB" id="A0A085WAW5"/>
<dbReference type="PANTHER" id="PTHR42781">
    <property type="entry name" value="SPERMIDINE/PUTRESCINE IMPORT ATP-BINDING PROTEIN POTA"/>
    <property type="match status" value="1"/>
</dbReference>
<feature type="domain" description="ABC transporter" evidence="4">
    <location>
        <begin position="5"/>
        <end position="235"/>
    </location>
</feature>
<dbReference type="InterPro" id="IPR003593">
    <property type="entry name" value="AAA+_ATPase"/>
</dbReference>
<dbReference type="InterPro" id="IPR013611">
    <property type="entry name" value="Transp-assoc_OB_typ2"/>
</dbReference>
<keyword evidence="1" id="KW-0813">Transport</keyword>
<keyword evidence="3 5" id="KW-0067">ATP-binding</keyword>
<dbReference type="GO" id="GO:0005524">
    <property type="term" value="F:ATP binding"/>
    <property type="evidence" value="ECO:0007669"/>
    <property type="project" value="UniProtKB-KW"/>
</dbReference>
<keyword evidence="2" id="KW-0547">Nucleotide-binding</keyword>
<name>A0A085WAW5_9BACT</name>
<comment type="caution">
    <text evidence="5">The sequence shown here is derived from an EMBL/GenBank/DDBJ whole genome shotgun (WGS) entry which is preliminary data.</text>
</comment>
<dbReference type="EMBL" id="JMCB01000013">
    <property type="protein sequence ID" value="KFE64828.1"/>
    <property type="molecule type" value="Genomic_DNA"/>
</dbReference>
<evidence type="ECO:0000256" key="3">
    <source>
        <dbReference type="ARBA" id="ARBA00022840"/>
    </source>
</evidence>
<reference evidence="5 6" key="1">
    <citation type="submission" date="2014-04" db="EMBL/GenBank/DDBJ databases">
        <title>Genome assembly of Hyalangium minutum DSM 14724.</title>
        <authorList>
            <person name="Sharma G."/>
            <person name="Subramanian S."/>
        </authorList>
    </citation>
    <scope>NUCLEOTIDE SEQUENCE [LARGE SCALE GENOMIC DNA]</scope>
    <source>
        <strain evidence="5 6">DSM 14724</strain>
    </source>
</reference>
<dbReference type="GO" id="GO:0022857">
    <property type="term" value="F:transmembrane transporter activity"/>
    <property type="evidence" value="ECO:0007669"/>
    <property type="project" value="InterPro"/>
</dbReference>
<dbReference type="PATRIC" id="fig|394096.3.peg.6180"/>
<sequence>MTAAVELKQISRHYGTVRAVESVSLSIQDGEFFSLLGPSGSGKTTCLRLIAGFEQPSSGSLLLHGQEAAGVPPYERDVNTVFQDYALFPHMSVRDNVAYGLMVKGVDKQKRLAEADAALAMVALQGFGQRRPAELSGGQRQRVALARAIINKPRVLLLDEPLGALDLRLREQMQTELKSLQRRLGITFIYVTHDQGEALSMSDRVAVFNQGGIEQVDTPKGLYTKPRTVFVARFVGASNVVEGSLAQSLTGSERPFSIRPEHIRLAAGAGEGDRLSVEGKLVDVQYHGATSRYTVEVPGGVLLNANLPNGEDEAGGPAIGETVRLAWSRQAMVQLEPGA</sequence>
<dbReference type="InterPro" id="IPR008995">
    <property type="entry name" value="Mo/tungstate-bd_C_term_dom"/>
</dbReference>
<organism evidence="5 6">
    <name type="scientific">Hyalangium minutum</name>
    <dbReference type="NCBI Taxonomy" id="394096"/>
    <lineage>
        <taxon>Bacteria</taxon>
        <taxon>Pseudomonadati</taxon>
        <taxon>Myxococcota</taxon>
        <taxon>Myxococcia</taxon>
        <taxon>Myxococcales</taxon>
        <taxon>Cystobacterineae</taxon>
        <taxon>Archangiaceae</taxon>
        <taxon>Hyalangium</taxon>
    </lineage>
</organism>
<accession>A0A085WAW5</accession>
<evidence type="ECO:0000313" key="6">
    <source>
        <dbReference type="Proteomes" id="UP000028725"/>
    </source>
</evidence>
<evidence type="ECO:0000313" key="5">
    <source>
        <dbReference type="EMBL" id="KFE64828.1"/>
    </source>
</evidence>
<dbReference type="Proteomes" id="UP000028725">
    <property type="component" value="Unassembled WGS sequence"/>
</dbReference>
<dbReference type="InterPro" id="IPR050093">
    <property type="entry name" value="ABC_SmlMolc_Importer"/>
</dbReference>
<dbReference type="GO" id="GO:0015847">
    <property type="term" value="P:putrescine transport"/>
    <property type="evidence" value="ECO:0007669"/>
    <property type="project" value="UniProtKB-ARBA"/>
</dbReference>
<dbReference type="Gene3D" id="3.40.50.300">
    <property type="entry name" value="P-loop containing nucleotide triphosphate hydrolases"/>
    <property type="match status" value="1"/>
</dbReference>
<dbReference type="Pfam" id="PF08402">
    <property type="entry name" value="TOBE_2"/>
    <property type="match status" value="1"/>
</dbReference>
<dbReference type="GO" id="GO:0043190">
    <property type="term" value="C:ATP-binding cassette (ABC) transporter complex"/>
    <property type="evidence" value="ECO:0007669"/>
    <property type="project" value="InterPro"/>
</dbReference>
<evidence type="ECO:0000256" key="1">
    <source>
        <dbReference type="ARBA" id="ARBA00022448"/>
    </source>
</evidence>
<protein>
    <submittedName>
        <fullName evidence="5">Putrescine transport ATP-binding protein PotA</fullName>
    </submittedName>
</protein>
<gene>
    <name evidence="5" type="ORF">DB31_1846</name>
</gene>
<dbReference type="SMART" id="SM00382">
    <property type="entry name" value="AAA"/>
    <property type="match status" value="1"/>
</dbReference>
<dbReference type="GO" id="GO:0016887">
    <property type="term" value="F:ATP hydrolysis activity"/>
    <property type="evidence" value="ECO:0007669"/>
    <property type="project" value="InterPro"/>
</dbReference>